<dbReference type="CDD" id="cd15874">
    <property type="entry name" value="R-SNARE_Snc1"/>
    <property type="match status" value="1"/>
</dbReference>
<comment type="pathway">
    <text evidence="3">Amino-acid biosynthesis; L-arginine biosynthesis; N(2)-acetyl-L-ornithine from L-glutamate: step 3/4.</text>
</comment>
<evidence type="ECO:0000313" key="32">
    <source>
        <dbReference type="EMBL" id="KAF9879645.1"/>
    </source>
</evidence>
<evidence type="ECO:0000256" key="10">
    <source>
        <dbReference type="ARBA" id="ARBA00022605"/>
    </source>
</evidence>
<dbReference type="Gene3D" id="3.40.50.720">
    <property type="entry name" value="NAD(P)-binding Rossmann-like Domain"/>
    <property type="match status" value="1"/>
</dbReference>
<evidence type="ECO:0000256" key="1">
    <source>
        <dbReference type="ARBA" id="ARBA00004173"/>
    </source>
</evidence>
<dbReference type="PROSITE" id="PS50892">
    <property type="entry name" value="V_SNARE"/>
    <property type="match status" value="1"/>
</dbReference>
<evidence type="ECO:0000256" key="11">
    <source>
        <dbReference type="ARBA" id="ARBA00022679"/>
    </source>
</evidence>
<comment type="similarity">
    <text evidence="5">In the C-terminal section; belongs to the NAGSA dehydrogenase family.</text>
</comment>
<dbReference type="GO" id="GO:0016192">
    <property type="term" value="P:vesicle-mediated transport"/>
    <property type="evidence" value="ECO:0007669"/>
    <property type="project" value="InterPro"/>
</dbReference>
<comment type="pathway">
    <text evidence="2">Amino-acid biosynthesis; L-arginine biosynthesis; N(2)-acetyl-L-ornithine from L-glutamate: step 2/4.</text>
</comment>
<evidence type="ECO:0000256" key="20">
    <source>
        <dbReference type="ARBA" id="ARBA00023002"/>
    </source>
</evidence>
<keyword evidence="26" id="KW-0175">Coiled coil</keyword>
<evidence type="ECO:0000256" key="14">
    <source>
        <dbReference type="ARBA" id="ARBA00022777"/>
    </source>
</evidence>
<dbReference type="CDD" id="cd04263">
    <property type="entry name" value="DUF619-NAGK-FABP"/>
    <property type="match status" value="1"/>
</dbReference>
<evidence type="ECO:0000256" key="21">
    <source>
        <dbReference type="ARBA" id="ARBA00023128"/>
    </source>
</evidence>
<dbReference type="NCBIfam" id="TIGR00761">
    <property type="entry name" value="argB"/>
    <property type="match status" value="1"/>
</dbReference>
<feature type="region of interest" description="Disordered" evidence="28">
    <location>
        <begin position="1"/>
        <end position="32"/>
    </location>
</feature>
<keyword evidence="10" id="KW-0028">Amino-acid biosynthesis</keyword>
<evidence type="ECO:0000256" key="25">
    <source>
        <dbReference type="ARBA" id="ARBA00048141"/>
    </source>
</evidence>
<dbReference type="Pfam" id="PF00957">
    <property type="entry name" value="Synaptobrevin"/>
    <property type="match status" value="1"/>
</dbReference>
<dbReference type="GO" id="GO:0015031">
    <property type="term" value="P:protein transport"/>
    <property type="evidence" value="ECO:0007669"/>
    <property type="project" value="UniProtKB-KW"/>
</dbReference>
<dbReference type="Pfam" id="PF04768">
    <property type="entry name" value="NAT"/>
    <property type="match status" value="1"/>
</dbReference>
<comment type="catalytic activity">
    <reaction evidence="25">
        <text>N-acetyl-L-glutamate + ATP = N-acetyl-L-glutamyl 5-phosphate + ADP</text>
        <dbReference type="Rhea" id="RHEA:14629"/>
        <dbReference type="ChEBI" id="CHEBI:30616"/>
        <dbReference type="ChEBI" id="CHEBI:44337"/>
        <dbReference type="ChEBI" id="CHEBI:57936"/>
        <dbReference type="ChEBI" id="CHEBI:456216"/>
        <dbReference type="EC" id="2.7.2.8"/>
    </reaction>
</comment>
<dbReference type="SUPFAM" id="SSF53633">
    <property type="entry name" value="Carbamate kinase-like"/>
    <property type="match status" value="1"/>
</dbReference>
<evidence type="ECO:0000256" key="15">
    <source>
        <dbReference type="ARBA" id="ARBA00022840"/>
    </source>
</evidence>
<dbReference type="PANTHER" id="PTHR23342">
    <property type="entry name" value="N-ACETYLGLUTAMATE SYNTHASE"/>
    <property type="match status" value="1"/>
</dbReference>
<comment type="similarity">
    <text evidence="6">Belongs to the synaptobrevin family.</text>
</comment>
<dbReference type="InterPro" id="IPR000706">
    <property type="entry name" value="AGPR_type-1"/>
</dbReference>
<dbReference type="InterPro" id="IPR006855">
    <property type="entry name" value="Vertebrate-like_GNAT_dom"/>
</dbReference>
<keyword evidence="12 29" id="KW-0812">Transmembrane</keyword>
<keyword evidence="14" id="KW-0418">Kinase</keyword>
<dbReference type="GO" id="GO:0005524">
    <property type="term" value="F:ATP binding"/>
    <property type="evidence" value="ECO:0007669"/>
    <property type="project" value="UniProtKB-KW"/>
</dbReference>
<dbReference type="InterPro" id="IPR036291">
    <property type="entry name" value="NAD(P)-bd_dom_sf"/>
</dbReference>
<dbReference type="PRINTS" id="PR00219">
    <property type="entry name" value="SYNAPTOBREVN"/>
</dbReference>
<evidence type="ECO:0000256" key="18">
    <source>
        <dbReference type="ARBA" id="ARBA00022946"/>
    </source>
</evidence>
<dbReference type="FunFam" id="1.20.5.110:FF:000004">
    <property type="entry name" value="Vesicle-associated membrane protein 7"/>
    <property type="match status" value="1"/>
</dbReference>
<evidence type="ECO:0000256" key="2">
    <source>
        <dbReference type="ARBA" id="ARBA00004828"/>
    </source>
</evidence>
<evidence type="ECO:0000256" key="22">
    <source>
        <dbReference type="ARBA" id="ARBA00023136"/>
    </source>
</evidence>
<dbReference type="PROSITE" id="PS01224">
    <property type="entry name" value="ARGC"/>
    <property type="match status" value="1"/>
</dbReference>
<dbReference type="Gene3D" id="1.20.5.110">
    <property type="match status" value="1"/>
</dbReference>
<dbReference type="Pfam" id="PF22698">
    <property type="entry name" value="Semialdhyde_dhC_1"/>
    <property type="match status" value="1"/>
</dbReference>
<keyword evidence="19 29" id="KW-1133">Transmembrane helix</keyword>
<keyword evidence="21" id="KW-0496">Mitochondrion</keyword>
<keyword evidence="22 29" id="KW-0472">Membrane</keyword>
<keyword evidence="16" id="KW-0521">NADP</keyword>
<name>A0A9P6LNJ6_9PEZI</name>
<feature type="compositionally biased region" description="Polar residues" evidence="28">
    <location>
        <begin position="640"/>
        <end position="651"/>
    </location>
</feature>
<dbReference type="InterPro" id="IPR001048">
    <property type="entry name" value="Asp/Glu/Uridylate_kinase"/>
</dbReference>
<evidence type="ECO:0000256" key="26">
    <source>
        <dbReference type="PROSITE-ProRule" id="PRU00290"/>
    </source>
</evidence>
<evidence type="ECO:0000256" key="29">
    <source>
        <dbReference type="SAM" id="Phobius"/>
    </source>
</evidence>
<feature type="domain" description="N-acetyltransferase" evidence="31">
    <location>
        <begin position="471"/>
        <end position="624"/>
    </location>
</feature>
<dbReference type="GO" id="GO:0051287">
    <property type="term" value="F:NAD binding"/>
    <property type="evidence" value="ECO:0007669"/>
    <property type="project" value="InterPro"/>
</dbReference>
<evidence type="ECO:0000256" key="28">
    <source>
        <dbReference type="SAM" id="MobiDB-lite"/>
    </source>
</evidence>
<evidence type="ECO:0000256" key="12">
    <source>
        <dbReference type="ARBA" id="ARBA00022692"/>
    </source>
</evidence>
<protein>
    <recommendedName>
        <fullName evidence="7">acetylglutamate kinase</fullName>
        <ecNumber evidence="7">2.7.2.8</ecNumber>
    </recommendedName>
</protein>
<evidence type="ECO:0000256" key="19">
    <source>
        <dbReference type="ARBA" id="ARBA00022989"/>
    </source>
</evidence>
<dbReference type="OrthoDB" id="438291at2759"/>
<dbReference type="InterPro" id="IPR001388">
    <property type="entry name" value="Synaptobrevin-like"/>
</dbReference>
<evidence type="ECO:0000256" key="5">
    <source>
        <dbReference type="ARBA" id="ARBA00007239"/>
    </source>
</evidence>
<keyword evidence="33" id="KW-1185">Reference proteome</keyword>
<dbReference type="FunFam" id="3.40.630.30:FF:000029">
    <property type="entry name" value="Bifunctional acetylglutamate kinase/N-acetyl-gamma-glutamyl-phosphate reductase"/>
    <property type="match status" value="1"/>
</dbReference>
<dbReference type="NCBIfam" id="TIGR01850">
    <property type="entry name" value="argC"/>
    <property type="match status" value="1"/>
</dbReference>
<dbReference type="FunFam" id="3.30.360.10:FF:000019">
    <property type="entry name" value="Bifunctional acetylglutamate kinase/N-acetyl-gamma-glutamyl-phosphate reductase"/>
    <property type="match status" value="1"/>
</dbReference>
<dbReference type="Gene3D" id="3.30.360.10">
    <property type="entry name" value="Dihydrodipicolinate Reductase, domain 2"/>
    <property type="match status" value="1"/>
</dbReference>
<evidence type="ECO:0000256" key="24">
    <source>
        <dbReference type="ARBA" id="ARBA00046280"/>
    </source>
</evidence>
<evidence type="ECO:0000256" key="27">
    <source>
        <dbReference type="PROSITE-ProRule" id="PRU10010"/>
    </source>
</evidence>
<dbReference type="SUPFAM" id="SSF55347">
    <property type="entry name" value="Glyceraldehyde-3-phosphate dehydrogenase-like, C-terminal domain"/>
    <property type="match status" value="1"/>
</dbReference>
<keyword evidence="17" id="KW-0653">Protein transport</keyword>
<dbReference type="PROSITE" id="PS00417">
    <property type="entry name" value="SYNAPTOBREVIN"/>
    <property type="match status" value="1"/>
</dbReference>
<dbReference type="RefSeq" id="XP_038749106.1">
    <property type="nucleotide sequence ID" value="XM_038885907.1"/>
</dbReference>
<evidence type="ECO:0000313" key="33">
    <source>
        <dbReference type="Proteomes" id="UP000781932"/>
    </source>
</evidence>
<dbReference type="InterPro" id="IPR041734">
    <property type="entry name" value="NAGK-fArgBP"/>
</dbReference>
<evidence type="ECO:0000256" key="13">
    <source>
        <dbReference type="ARBA" id="ARBA00022741"/>
    </source>
</evidence>
<comment type="subcellular location">
    <subcellularLocation>
        <location evidence="24">Endomembrane system</location>
        <topology evidence="24">Single-pass type IV membrane protein</topology>
    </subcellularLocation>
    <subcellularLocation>
        <location evidence="1">Mitochondrion</location>
    </subcellularLocation>
</comment>
<evidence type="ECO:0000256" key="7">
    <source>
        <dbReference type="ARBA" id="ARBA00013065"/>
    </source>
</evidence>
<keyword evidence="15" id="KW-0067">ATP-binding</keyword>
<feature type="region of interest" description="Disordered" evidence="28">
    <location>
        <begin position="640"/>
        <end position="694"/>
    </location>
</feature>
<dbReference type="GO" id="GO:0003942">
    <property type="term" value="F:N-acetyl-gamma-glutamyl-phosphate reductase activity"/>
    <property type="evidence" value="ECO:0007669"/>
    <property type="project" value="InterPro"/>
</dbReference>
<feature type="compositionally biased region" description="Low complexity" evidence="28">
    <location>
        <begin position="14"/>
        <end position="24"/>
    </location>
</feature>
<keyword evidence="8" id="KW-0813">Transport</keyword>
<comment type="caution">
    <text evidence="32">The sequence shown here is derived from an EMBL/GenBank/DDBJ whole genome shotgun (WGS) entry which is preliminary data.</text>
</comment>
<dbReference type="InterPro" id="IPR004662">
    <property type="entry name" value="AcgluKinase_fam"/>
</dbReference>
<evidence type="ECO:0000256" key="8">
    <source>
        <dbReference type="ARBA" id="ARBA00022448"/>
    </source>
</evidence>
<organism evidence="32 33">
    <name type="scientific">Colletotrichum karsti</name>
    <dbReference type="NCBI Taxonomy" id="1095194"/>
    <lineage>
        <taxon>Eukaryota</taxon>
        <taxon>Fungi</taxon>
        <taxon>Dikarya</taxon>
        <taxon>Ascomycota</taxon>
        <taxon>Pezizomycotina</taxon>
        <taxon>Sordariomycetes</taxon>
        <taxon>Hypocreomycetidae</taxon>
        <taxon>Glomerellales</taxon>
        <taxon>Glomerellaceae</taxon>
        <taxon>Colletotrichum</taxon>
        <taxon>Colletotrichum boninense species complex</taxon>
    </lineage>
</organism>
<dbReference type="Pfam" id="PF00696">
    <property type="entry name" value="AA_kinase"/>
    <property type="match status" value="1"/>
</dbReference>
<dbReference type="InterPro" id="IPR000534">
    <property type="entry name" value="Semialdehyde_DH_NAD-bd"/>
</dbReference>
<keyword evidence="20" id="KW-0560">Oxidoreductase</keyword>
<keyword evidence="13" id="KW-0547">Nucleotide-binding</keyword>
<evidence type="ECO:0000256" key="9">
    <source>
        <dbReference type="ARBA" id="ARBA00022571"/>
    </source>
</evidence>
<evidence type="ECO:0000256" key="3">
    <source>
        <dbReference type="ARBA" id="ARBA00004862"/>
    </source>
</evidence>
<keyword evidence="11" id="KW-0808">Transferase</keyword>
<dbReference type="CDD" id="cd04252">
    <property type="entry name" value="AAK_NAGK-fArgBP"/>
    <property type="match status" value="1"/>
</dbReference>
<dbReference type="EMBL" id="JAATWM020000007">
    <property type="protein sequence ID" value="KAF9879645.1"/>
    <property type="molecule type" value="Genomic_DNA"/>
</dbReference>
<keyword evidence="9" id="KW-0055">Arginine biosynthesis</keyword>
<evidence type="ECO:0000256" key="16">
    <source>
        <dbReference type="ARBA" id="ARBA00022857"/>
    </source>
</evidence>
<dbReference type="EC" id="2.7.2.8" evidence="7"/>
<dbReference type="HAMAP" id="MF_00150">
    <property type="entry name" value="ArgC_type1"/>
    <property type="match status" value="1"/>
</dbReference>
<dbReference type="GO" id="GO:0070401">
    <property type="term" value="F:NADP+ binding"/>
    <property type="evidence" value="ECO:0007669"/>
    <property type="project" value="InterPro"/>
</dbReference>
<dbReference type="PROSITE" id="PS51731">
    <property type="entry name" value="GNAT_NAGS"/>
    <property type="match status" value="1"/>
</dbReference>
<dbReference type="GO" id="GO:0006526">
    <property type="term" value="P:L-arginine biosynthetic process"/>
    <property type="evidence" value="ECO:0007669"/>
    <property type="project" value="UniProtKB-KW"/>
</dbReference>
<dbReference type="InterPro" id="IPR023013">
    <property type="entry name" value="AGPR_AS"/>
</dbReference>
<evidence type="ECO:0000259" key="30">
    <source>
        <dbReference type="PROSITE" id="PS50892"/>
    </source>
</evidence>
<dbReference type="Proteomes" id="UP000781932">
    <property type="component" value="Unassembled WGS sequence"/>
</dbReference>
<accession>A0A9P6LNJ6</accession>
<comment type="similarity">
    <text evidence="4">In the N-terminal section; belongs to the acetylglutamate kinase family.</text>
</comment>
<dbReference type="GO" id="GO:0005759">
    <property type="term" value="C:mitochondrial matrix"/>
    <property type="evidence" value="ECO:0007669"/>
    <property type="project" value="TreeGrafter"/>
</dbReference>
<feature type="transmembrane region" description="Helical" evidence="29">
    <location>
        <begin position="100"/>
        <end position="124"/>
    </location>
</feature>
<dbReference type="PANTHER" id="PTHR23342:SF0">
    <property type="entry name" value="N-ACETYLGLUTAMATE SYNTHASE, MITOCHONDRIAL"/>
    <property type="match status" value="1"/>
</dbReference>
<evidence type="ECO:0000256" key="4">
    <source>
        <dbReference type="ARBA" id="ARBA00006830"/>
    </source>
</evidence>
<dbReference type="AlphaFoldDB" id="A0A9P6LNJ6"/>
<evidence type="ECO:0000256" key="17">
    <source>
        <dbReference type="ARBA" id="ARBA00022927"/>
    </source>
</evidence>
<reference evidence="32" key="1">
    <citation type="submission" date="2020-03" db="EMBL/GenBank/DDBJ databases">
        <authorList>
            <person name="He L."/>
        </authorList>
    </citation>
    <scope>NUCLEOTIDE SEQUENCE</scope>
    <source>
        <strain evidence="32">CkLH20</strain>
    </source>
</reference>
<dbReference type="SUPFAM" id="SSF51735">
    <property type="entry name" value="NAD(P)-binding Rossmann-fold domains"/>
    <property type="match status" value="1"/>
</dbReference>
<gene>
    <name evidence="32" type="ORF">CkaCkLH20_03188</name>
</gene>
<evidence type="ECO:0000256" key="6">
    <source>
        <dbReference type="ARBA" id="ARBA00008025"/>
    </source>
</evidence>
<dbReference type="Gene3D" id="3.40.630.30">
    <property type="match status" value="1"/>
</dbReference>
<reference evidence="32" key="2">
    <citation type="submission" date="2020-11" db="EMBL/GenBank/DDBJ databases">
        <title>Whole genome sequencing of Colletotrichum sp.</title>
        <authorList>
            <person name="Li H."/>
        </authorList>
    </citation>
    <scope>NUCLEOTIDE SEQUENCE</scope>
    <source>
        <strain evidence="32">CkLH20</strain>
    </source>
</reference>
<dbReference type="GO" id="GO:0016020">
    <property type="term" value="C:membrane"/>
    <property type="evidence" value="ECO:0007669"/>
    <property type="project" value="InterPro"/>
</dbReference>
<evidence type="ECO:0000256" key="23">
    <source>
        <dbReference type="ARBA" id="ARBA00023268"/>
    </source>
</evidence>
<proteinExistence type="inferred from homology"/>
<dbReference type="Pfam" id="PF01118">
    <property type="entry name" value="Semialdhyde_dh"/>
    <property type="match status" value="1"/>
</dbReference>
<evidence type="ECO:0000259" key="31">
    <source>
        <dbReference type="PROSITE" id="PS51731"/>
    </source>
</evidence>
<keyword evidence="18" id="KW-0809">Transit peptide</keyword>
<dbReference type="CDD" id="cd23936">
    <property type="entry name" value="AGPR_C_ARG5_6_like"/>
    <property type="match status" value="1"/>
</dbReference>
<dbReference type="InterPro" id="IPR058924">
    <property type="entry name" value="AGPR_dimerisation_dom"/>
</dbReference>
<dbReference type="InterPro" id="IPR042855">
    <property type="entry name" value="V_SNARE_CC"/>
</dbReference>
<dbReference type="FunFam" id="3.40.1160.10:FF:000046">
    <property type="entry name" value="N-acetylglutamate kinase / N-acetylglutamate synthase"/>
    <property type="match status" value="1"/>
</dbReference>
<dbReference type="GO" id="GO:0012505">
    <property type="term" value="C:endomembrane system"/>
    <property type="evidence" value="ECO:0007669"/>
    <property type="project" value="UniProtKB-SubCell"/>
</dbReference>
<sequence>MPEDAPYDPYIPSGQAAGAAHGAQQQGGAGGNARTQALQAQIDDTVGVMRENINKVSQRGERLDALQDKTDNLAVSAQGFRRGANRVRKQMWWKDVKMRMCLIAGIIILILIIVIPAVPIAAMLSATSAVIRAGARRAVPRVVRQRQAVAGGARANANPFQRLNAIRAISSTGSQSEQANRDRTRAIIIRTLSQIGSRREGQQYLSYFTSVSSQKFAVIKVGGAILTDYLDDLCENIAFLYEVGLYPVIVHGAGPQLNRLLQEAGVEPEFEEGIRVTDPKTLTVARKLFLQENMKLVEKLEGLGVRTRPLTTVLTADYLDKEKWNLVGKITSVDKAPVELAISQGYVPILTSMAETTEGQILNVNADVAAAELARALEPLKIVYLSEKGGLFNGETGDKISHINLDEEFDHLMSQSWCRYGTRLKIKEIKELLETLPRTSSVAIIHPSDLQKELFTDSGAGTLIRRGDKIEFADSISSFPDLAKLKQTLIRDREGMDAEATVDRYIEFLKTTPFKAYYDEPLNCVAIVLPPNSERSHPTLATLTVTKEGWLSNVTENVFHAIKKDHPKLVWTVSEEDENLTWFFDKADGSFSNKGNQLFWYGIDNLQELGVLTDEFNAHGRAMLGDSNLEARLRRAAQVSTRNLNQSTQPAQARAFSTMARRPTWASAASRLNGKRGYATTTNPNPPLGKKNASNDVPSRVALIGARGYTGQALIDLINSHPNMDLRHVSSRELAGKKLEGYTKREITYENLSPDQVTELEKKGAIDCWVMALPNGVCKPYIEAINEARKAGADHRSVIVDLSADYRFDDTWTYGLPELTKRSEIYKADKISNPGCYATAAQLGIAPLVEHLGGVPSVFGISGYSGAGTKPSPKNDINMLRDNLMPYSLTDHIHEREISAKLGAEVAFSPHVASWFRGIQATIHIPLNKTFTSRDIRQIYQDRYAGEKLVKVVGEPPLVRNIMNKHGVEIGGFAVHSSGKRVVVCSTIDNLLKGAATQCLQNMNLALGYAEYEGIPTM</sequence>
<dbReference type="CDD" id="cd24149">
    <property type="entry name" value="AGPR_N_ARG5_6_like"/>
    <property type="match status" value="1"/>
</dbReference>
<dbReference type="InterPro" id="IPR036393">
    <property type="entry name" value="AceGlu_kinase-like_sf"/>
</dbReference>
<dbReference type="GO" id="GO:0003991">
    <property type="term" value="F:acetylglutamate kinase activity"/>
    <property type="evidence" value="ECO:0007669"/>
    <property type="project" value="UniProtKB-EC"/>
</dbReference>
<dbReference type="SMART" id="SM00859">
    <property type="entry name" value="Semialdhyde_dh"/>
    <property type="match status" value="1"/>
</dbReference>
<dbReference type="Gene3D" id="3.40.1160.10">
    <property type="entry name" value="Acetylglutamate kinase-like"/>
    <property type="match status" value="1"/>
</dbReference>
<dbReference type="SUPFAM" id="SSF58038">
    <property type="entry name" value="SNARE fusion complex"/>
    <property type="match status" value="1"/>
</dbReference>
<keyword evidence="23" id="KW-0511">Multifunctional enzyme</keyword>
<feature type="domain" description="V-SNARE coiled-coil homology" evidence="30">
    <location>
        <begin position="34"/>
        <end position="94"/>
    </location>
</feature>
<feature type="active site" evidence="27">
    <location>
        <position position="836"/>
    </location>
</feature>
<dbReference type="GeneID" id="62158981"/>